<gene>
    <name evidence="6" type="ORF">BJ554DRAFT_5777</name>
</gene>
<dbReference type="OrthoDB" id="412814at2759"/>
<evidence type="ECO:0000256" key="2">
    <source>
        <dbReference type="ARBA" id="ARBA00022438"/>
    </source>
</evidence>
<dbReference type="Pfam" id="PF00883">
    <property type="entry name" value="Peptidase_M17"/>
    <property type="match status" value="1"/>
</dbReference>
<evidence type="ECO:0000313" key="7">
    <source>
        <dbReference type="Proteomes" id="UP000673691"/>
    </source>
</evidence>
<dbReference type="InterPro" id="IPR011356">
    <property type="entry name" value="Leucine_aapep/pepB"/>
</dbReference>
<comment type="similarity">
    <text evidence="1">Belongs to the peptidase M17 family.</text>
</comment>
<keyword evidence="2" id="KW-0031">Aminopeptidase</keyword>
<dbReference type="GO" id="GO:0030145">
    <property type="term" value="F:manganese ion binding"/>
    <property type="evidence" value="ECO:0007669"/>
    <property type="project" value="InterPro"/>
</dbReference>
<evidence type="ECO:0000256" key="4">
    <source>
        <dbReference type="ARBA" id="ARBA00022801"/>
    </source>
</evidence>
<dbReference type="SUPFAM" id="SSF52949">
    <property type="entry name" value="Macro domain-like"/>
    <property type="match status" value="2"/>
</dbReference>
<protein>
    <recommendedName>
        <fullName evidence="5">Cytosol aminopeptidase domain-containing protein</fullName>
    </recommendedName>
</protein>
<reference evidence="6 7" key="1">
    <citation type="journal article" name="Sci. Rep.">
        <title>Genome-scale phylogenetic analyses confirm Olpidium as the closest living zoosporic fungus to the non-flagellated, terrestrial fungi.</title>
        <authorList>
            <person name="Chang Y."/>
            <person name="Rochon D."/>
            <person name="Sekimoto S."/>
            <person name="Wang Y."/>
            <person name="Chovatia M."/>
            <person name="Sandor L."/>
            <person name="Salamov A."/>
            <person name="Grigoriev I.V."/>
            <person name="Stajich J.E."/>
            <person name="Spatafora J.W."/>
        </authorList>
    </citation>
    <scope>NUCLEOTIDE SEQUENCE [LARGE SCALE GENOMIC DNA]</scope>
    <source>
        <strain evidence="6">S191</strain>
    </source>
</reference>
<dbReference type="PANTHER" id="PTHR11963:SF23">
    <property type="entry name" value="CYTOSOL AMINOPEPTIDASE"/>
    <property type="match status" value="1"/>
</dbReference>
<evidence type="ECO:0000259" key="5">
    <source>
        <dbReference type="Pfam" id="PF00883"/>
    </source>
</evidence>
<evidence type="ECO:0000313" key="6">
    <source>
        <dbReference type="EMBL" id="KAG5461955.1"/>
    </source>
</evidence>
<dbReference type="SUPFAM" id="SSF53187">
    <property type="entry name" value="Zn-dependent exopeptidases"/>
    <property type="match status" value="1"/>
</dbReference>
<evidence type="ECO:0000256" key="1">
    <source>
        <dbReference type="ARBA" id="ARBA00009528"/>
    </source>
</evidence>
<feature type="domain" description="Cytosol aminopeptidase" evidence="5">
    <location>
        <begin position="210"/>
        <end position="319"/>
    </location>
</feature>
<evidence type="ECO:0000256" key="3">
    <source>
        <dbReference type="ARBA" id="ARBA00022670"/>
    </source>
</evidence>
<dbReference type="GO" id="GO:0005737">
    <property type="term" value="C:cytoplasm"/>
    <property type="evidence" value="ECO:0007669"/>
    <property type="project" value="InterPro"/>
</dbReference>
<keyword evidence="3" id="KW-0645">Protease</keyword>
<keyword evidence="7" id="KW-1185">Reference proteome</keyword>
<dbReference type="GO" id="GO:0070006">
    <property type="term" value="F:metalloaminopeptidase activity"/>
    <property type="evidence" value="ECO:0007669"/>
    <property type="project" value="InterPro"/>
</dbReference>
<dbReference type="InterPro" id="IPR043472">
    <property type="entry name" value="Macro_dom-like"/>
</dbReference>
<accession>A0A8H7ZZ17</accession>
<dbReference type="Gene3D" id="3.40.630.10">
    <property type="entry name" value="Zn peptidases"/>
    <property type="match status" value="1"/>
</dbReference>
<dbReference type="Proteomes" id="UP000673691">
    <property type="component" value="Unassembled WGS sequence"/>
</dbReference>
<sequence>MSSSGGAALEGLVLGVYAPASHAGKPTLSAAQKKDFAAVVNCPGVNSQLLDALSESVGRGRWGVAGKPGQVRVVHDLGEGPAGLVAFVGLGKQCRGPELTCEAKERVRKAVRLASLRFVRWVYHDACLTGLRWNGGQVSAAARTLQDLEVTKIYVDDMNFPHGAAEGAYLGLWTYKKHGIAGKSLRDFTVVPLCKSAEFAVGTQYAASQNLARFLTELPANLATPTILAERVRQEFAGRKNVTVHVRDEAWMREKKMGALLSVASGSAEPPRFVEIVYNGKGKGDKPVALVGKGVTFDSGGISIKPSDMQCASKGAGTGEADIARINYEGRSSSCFPCFCII</sequence>
<dbReference type="Gene3D" id="3.40.220.10">
    <property type="entry name" value="Leucine Aminopeptidase, subunit E, domain 1"/>
    <property type="match status" value="2"/>
</dbReference>
<dbReference type="GO" id="GO:0006508">
    <property type="term" value="P:proteolysis"/>
    <property type="evidence" value="ECO:0007669"/>
    <property type="project" value="UniProtKB-KW"/>
</dbReference>
<dbReference type="AlphaFoldDB" id="A0A8H7ZZ17"/>
<dbReference type="InterPro" id="IPR000819">
    <property type="entry name" value="Peptidase_M17_C"/>
</dbReference>
<organism evidence="6 7">
    <name type="scientific">Olpidium bornovanus</name>
    <dbReference type="NCBI Taxonomy" id="278681"/>
    <lineage>
        <taxon>Eukaryota</taxon>
        <taxon>Fungi</taxon>
        <taxon>Fungi incertae sedis</taxon>
        <taxon>Olpidiomycota</taxon>
        <taxon>Olpidiomycotina</taxon>
        <taxon>Olpidiomycetes</taxon>
        <taxon>Olpidiales</taxon>
        <taxon>Olpidiaceae</taxon>
        <taxon>Olpidium</taxon>
    </lineage>
</organism>
<keyword evidence="4" id="KW-0378">Hydrolase</keyword>
<dbReference type="PANTHER" id="PTHR11963">
    <property type="entry name" value="LEUCINE AMINOPEPTIDASE-RELATED"/>
    <property type="match status" value="1"/>
</dbReference>
<name>A0A8H7ZZ17_9FUNG</name>
<proteinExistence type="inferred from homology"/>
<comment type="caution">
    <text evidence="6">The sequence shown here is derived from an EMBL/GenBank/DDBJ whole genome shotgun (WGS) entry which is preliminary data.</text>
</comment>
<dbReference type="EMBL" id="JAEFCI010002859">
    <property type="protein sequence ID" value="KAG5461955.1"/>
    <property type="molecule type" value="Genomic_DNA"/>
</dbReference>